<dbReference type="OrthoDB" id="9815944at2"/>
<evidence type="ECO:0000259" key="1">
    <source>
        <dbReference type="SMART" id="SM00382"/>
    </source>
</evidence>
<name>A0A4Q7P0S1_9FLAO</name>
<dbReference type="EMBL" id="SGXE01000002">
    <property type="protein sequence ID" value="RZS93403.1"/>
    <property type="molecule type" value="Genomic_DNA"/>
</dbReference>
<reference evidence="2 3" key="1">
    <citation type="submission" date="2019-02" db="EMBL/GenBank/DDBJ databases">
        <title>Genomic Encyclopedia of Type Strains, Phase IV (KMG-IV): sequencing the most valuable type-strain genomes for metagenomic binning, comparative biology and taxonomic classification.</title>
        <authorList>
            <person name="Goeker M."/>
        </authorList>
    </citation>
    <scope>NUCLEOTIDE SEQUENCE [LARGE SCALE GENOMIC DNA]</scope>
    <source>
        <strain evidence="2 3">DSM 17196</strain>
    </source>
</reference>
<dbReference type="SUPFAM" id="SSF52540">
    <property type="entry name" value="P-loop containing nucleoside triphosphate hydrolases"/>
    <property type="match status" value="1"/>
</dbReference>
<dbReference type="Pfam" id="PF13175">
    <property type="entry name" value="AAA_15"/>
    <property type="match status" value="1"/>
</dbReference>
<sequence length="465" mass="55130">MTEIKTIRIERLFGEKDYEINLQDNRLILVAENGAGKTTIVNIIYYFISRQWTKLLKYEFFAVEIEIANNSIRLEKNEIDILNSNKLNRLLRRYNPAVRERVNAFLHNQDFSDFANDFEKLEFLADDYRLPKSLIVEISRFAEREQINLFENTLREKEQLLSSLIDTQILYLPTYRRIEQDLSNILPDLKEELNSYRRKKYRMLRNERESGFVELVEFGMEDVVDKVNRKLSDLREDFNSNLKTNLTGGYLKDVINKNYSKITYNQIESLTPESLERIFDRIDEDVLSNNEKKKLNQFVSDIRKGGTIEKEENKILAYFIYKLTTIYSKLEEDERDITEFIRVCNDYSSNKVFLYDYVNFKILIRPIKNKKVNFQKPIEFSNLSSGEKQIVSLFSHIYLSKSKNYLVVIDEPELSLSVSWQKRFLSDIANNDKCLGLIAVTHSPFIFENNLEKYAHGLNEFETKF</sequence>
<dbReference type="AlphaFoldDB" id="A0A4Q7P0S1"/>
<dbReference type="InterPro" id="IPR041685">
    <property type="entry name" value="AAA_GajA/Old/RecF-like"/>
</dbReference>
<dbReference type="Proteomes" id="UP000292262">
    <property type="component" value="Unassembled WGS sequence"/>
</dbReference>
<keyword evidence="3" id="KW-1185">Reference proteome</keyword>
<dbReference type="InterPro" id="IPR051396">
    <property type="entry name" value="Bact_Antivir_Def_Nuclease"/>
</dbReference>
<dbReference type="PANTHER" id="PTHR43581">
    <property type="entry name" value="ATP/GTP PHOSPHATASE"/>
    <property type="match status" value="1"/>
</dbReference>
<evidence type="ECO:0000313" key="2">
    <source>
        <dbReference type="EMBL" id="RZS93403.1"/>
    </source>
</evidence>
<gene>
    <name evidence="2" type="ORF">EV197_1981</name>
</gene>
<keyword evidence="2" id="KW-0067">ATP-binding</keyword>
<dbReference type="PANTHER" id="PTHR43581:SF2">
    <property type="entry name" value="EXCINUCLEASE ATPASE SUBUNIT"/>
    <property type="match status" value="1"/>
</dbReference>
<organism evidence="2 3">
    <name type="scientific">Aquimarina brevivitae</name>
    <dbReference type="NCBI Taxonomy" id="323412"/>
    <lineage>
        <taxon>Bacteria</taxon>
        <taxon>Pseudomonadati</taxon>
        <taxon>Bacteroidota</taxon>
        <taxon>Flavobacteriia</taxon>
        <taxon>Flavobacteriales</taxon>
        <taxon>Flavobacteriaceae</taxon>
        <taxon>Aquimarina</taxon>
    </lineage>
</organism>
<comment type="caution">
    <text evidence="2">The sequence shown here is derived from an EMBL/GenBank/DDBJ whole genome shotgun (WGS) entry which is preliminary data.</text>
</comment>
<protein>
    <submittedName>
        <fullName evidence="2">Putative ATP-binding protein involved in virulence</fullName>
    </submittedName>
</protein>
<dbReference type="GO" id="GO:0005524">
    <property type="term" value="F:ATP binding"/>
    <property type="evidence" value="ECO:0007669"/>
    <property type="project" value="UniProtKB-KW"/>
</dbReference>
<proteinExistence type="predicted"/>
<evidence type="ECO:0000313" key="3">
    <source>
        <dbReference type="Proteomes" id="UP000292262"/>
    </source>
</evidence>
<dbReference type="SMART" id="SM00382">
    <property type="entry name" value="AAA"/>
    <property type="match status" value="1"/>
</dbReference>
<accession>A0A4Q7P0S1</accession>
<keyword evidence="2" id="KW-0547">Nucleotide-binding</keyword>
<dbReference type="RefSeq" id="WP_130286537.1">
    <property type="nucleotide sequence ID" value="NZ_SGXE01000002.1"/>
</dbReference>
<feature type="domain" description="AAA+ ATPase" evidence="1">
    <location>
        <begin position="23"/>
        <end position="465"/>
    </location>
</feature>
<dbReference type="InterPro" id="IPR027417">
    <property type="entry name" value="P-loop_NTPase"/>
</dbReference>
<dbReference type="Gene3D" id="3.40.50.300">
    <property type="entry name" value="P-loop containing nucleotide triphosphate hydrolases"/>
    <property type="match status" value="2"/>
</dbReference>
<dbReference type="InterPro" id="IPR003593">
    <property type="entry name" value="AAA+_ATPase"/>
</dbReference>